<dbReference type="Proteomes" id="UP001224392">
    <property type="component" value="Unassembled WGS sequence"/>
</dbReference>
<feature type="chain" id="PRO_5045046488" description="Glycine zipper 2TM domain-containing protein" evidence="3">
    <location>
        <begin position="23"/>
        <end position="234"/>
    </location>
</feature>
<dbReference type="RefSeq" id="WP_285763733.1">
    <property type="nucleotide sequence ID" value="NZ_BSYJ01000003.1"/>
</dbReference>
<reference evidence="5 6" key="1">
    <citation type="submission" date="2023-04" db="EMBL/GenBank/DDBJ databases">
        <title>Marinobulbifer ophiurae gen. nov., sp. Nov., isolate from tissue of brittle star Ophioplocus japonicus.</title>
        <authorList>
            <person name="Kawano K."/>
            <person name="Sawayama S."/>
            <person name="Nakagawa S."/>
        </authorList>
    </citation>
    <scope>NUCLEOTIDE SEQUENCE [LARGE SCALE GENOMIC DNA]</scope>
    <source>
        <strain evidence="5 6">NKW57</strain>
    </source>
</reference>
<evidence type="ECO:0000256" key="2">
    <source>
        <dbReference type="ARBA" id="ARBA00023136"/>
    </source>
</evidence>
<dbReference type="EMBL" id="BSYJ01000003">
    <property type="protein sequence ID" value="GMG87093.1"/>
    <property type="molecule type" value="Genomic_DNA"/>
</dbReference>
<dbReference type="InterPro" id="IPR051407">
    <property type="entry name" value="Bact_OM_lipoprot/Surf_antigen"/>
</dbReference>
<keyword evidence="6" id="KW-1185">Reference proteome</keyword>
<keyword evidence="3" id="KW-0732">Signal</keyword>
<accession>A0ABQ6LYB5</accession>
<evidence type="ECO:0000259" key="4">
    <source>
        <dbReference type="Pfam" id="PF05433"/>
    </source>
</evidence>
<name>A0ABQ6LYB5_9GAMM</name>
<protein>
    <recommendedName>
        <fullName evidence="4">Glycine zipper 2TM domain-containing protein</fullName>
    </recommendedName>
</protein>
<feature type="signal peptide" evidence="3">
    <location>
        <begin position="1"/>
        <end position="22"/>
    </location>
</feature>
<keyword evidence="2" id="KW-0472">Membrane</keyword>
<dbReference type="PANTHER" id="PTHR35603:SF2">
    <property type="entry name" value="OUTER MEMBRANE LIPOPROTEIN"/>
    <property type="match status" value="1"/>
</dbReference>
<sequence length="234" mass="25671">MKATTAFIVALLTCGATASALAEPPEGRGWKKHKRYAAKEEFWDGNCKVKRKWKRDGSYKEERECRPVRHRAAVAVALPPWFDERAPEPEYHPEWRPETTRTVSRCNSQQVGNVLGGLIGGVIGHQIGDGRGNTAATIGGSIAGVLIGGEIGRRIDSRNQACMAQVLEFAPEGQRVSWEGVQDGLQYAVTPGTVRRQGDQYCRSYTAEVLGEEQSQAIPGVACRNQDGSWVQSF</sequence>
<dbReference type="PANTHER" id="PTHR35603">
    <property type="match status" value="1"/>
</dbReference>
<dbReference type="Pfam" id="PF05433">
    <property type="entry name" value="Rick_17kDa_Anti"/>
    <property type="match status" value="1"/>
</dbReference>
<comment type="caution">
    <text evidence="5">The sequence shown here is derived from an EMBL/GenBank/DDBJ whole genome shotgun (WGS) entry which is preliminary data.</text>
</comment>
<proteinExistence type="predicted"/>
<evidence type="ECO:0000313" key="5">
    <source>
        <dbReference type="EMBL" id="GMG87093.1"/>
    </source>
</evidence>
<organism evidence="5 6">
    <name type="scientific">Biformimicrobium ophioploci</name>
    <dbReference type="NCBI Taxonomy" id="3036711"/>
    <lineage>
        <taxon>Bacteria</taxon>
        <taxon>Pseudomonadati</taxon>
        <taxon>Pseudomonadota</taxon>
        <taxon>Gammaproteobacteria</taxon>
        <taxon>Cellvibrionales</taxon>
        <taxon>Microbulbiferaceae</taxon>
        <taxon>Biformimicrobium</taxon>
    </lineage>
</organism>
<gene>
    <name evidence="5" type="ORF">MNKW57_14140</name>
</gene>
<evidence type="ECO:0000256" key="3">
    <source>
        <dbReference type="SAM" id="SignalP"/>
    </source>
</evidence>
<evidence type="ECO:0000313" key="6">
    <source>
        <dbReference type="Proteomes" id="UP001224392"/>
    </source>
</evidence>
<evidence type="ECO:0000256" key="1">
    <source>
        <dbReference type="ARBA" id="ARBA00004370"/>
    </source>
</evidence>
<dbReference type="InterPro" id="IPR008816">
    <property type="entry name" value="Gly_zipper_2TM_dom"/>
</dbReference>
<comment type="subcellular location">
    <subcellularLocation>
        <location evidence="1">Membrane</location>
    </subcellularLocation>
</comment>
<feature type="domain" description="Glycine zipper 2TM" evidence="4">
    <location>
        <begin position="112"/>
        <end position="152"/>
    </location>
</feature>